<dbReference type="EMBL" id="JABFJW010000147">
    <property type="protein sequence ID" value="NOK11209.1"/>
    <property type="molecule type" value="Genomic_DNA"/>
</dbReference>
<dbReference type="PANTHER" id="PTHR30026:SF21">
    <property type="entry name" value="SLR1270 PROTEIN"/>
    <property type="match status" value="1"/>
</dbReference>
<dbReference type="Proteomes" id="UP000528460">
    <property type="component" value="Unassembled WGS sequence"/>
</dbReference>
<feature type="region of interest" description="Disordered" evidence="6">
    <location>
        <begin position="1"/>
        <end position="24"/>
    </location>
</feature>
<dbReference type="AlphaFoldDB" id="A0A7Y4JU47"/>
<comment type="subcellular location">
    <subcellularLocation>
        <location evidence="1">Cell outer membrane</location>
    </subcellularLocation>
</comment>
<dbReference type="GO" id="GO:0015288">
    <property type="term" value="F:porin activity"/>
    <property type="evidence" value="ECO:0007669"/>
    <property type="project" value="TreeGrafter"/>
</dbReference>
<protein>
    <submittedName>
        <fullName evidence="7">TolC family protein</fullName>
    </submittedName>
</protein>
<dbReference type="GO" id="GO:1990281">
    <property type="term" value="C:efflux pump complex"/>
    <property type="evidence" value="ECO:0007669"/>
    <property type="project" value="TreeGrafter"/>
</dbReference>
<keyword evidence="3" id="KW-0812">Transmembrane</keyword>
<dbReference type="RefSeq" id="WP_171416415.1">
    <property type="nucleotide sequence ID" value="NZ_JABFJW010000147.1"/>
</dbReference>
<proteinExistence type="predicted"/>
<gene>
    <name evidence="7" type="ORF">HNS30_19385</name>
</gene>
<reference evidence="7 8" key="1">
    <citation type="submission" date="2020-05" db="EMBL/GenBank/DDBJ databases">
        <authorList>
            <person name="Whitworth D."/>
        </authorList>
    </citation>
    <scope>NUCLEOTIDE SEQUENCE [LARGE SCALE GENOMIC DNA]</scope>
    <source>
        <strain evidence="7 8">CA046A</strain>
    </source>
</reference>
<dbReference type="InterPro" id="IPR051906">
    <property type="entry name" value="TolC-like"/>
</dbReference>
<name>A0A7Y4JU47_9BACT</name>
<organism evidence="7 8">
    <name type="scientific">Corallococcus exercitus</name>
    <dbReference type="NCBI Taxonomy" id="2316736"/>
    <lineage>
        <taxon>Bacteria</taxon>
        <taxon>Pseudomonadati</taxon>
        <taxon>Myxococcota</taxon>
        <taxon>Myxococcia</taxon>
        <taxon>Myxococcales</taxon>
        <taxon>Cystobacterineae</taxon>
        <taxon>Myxococcaceae</taxon>
        <taxon>Corallococcus</taxon>
    </lineage>
</organism>
<dbReference type="GO" id="GO:0015562">
    <property type="term" value="F:efflux transmembrane transporter activity"/>
    <property type="evidence" value="ECO:0007669"/>
    <property type="project" value="InterPro"/>
</dbReference>
<comment type="caution">
    <text evidence="7">The sequence shown here is derived from an EMBL/GenBank/DDBJ whole genome shotgun (WGS) entry which is preliminary data.</text>
</comment>
<evidence type="ECO:0000313" key="8">
    <source>
        <dbReference type="Proteomes" id="UP000528460"/>
    </source>
</evidence>
<evidence type="ECO:0000313" key="7">
    <source>
        <dbReference type="EMBL" id="NOK11209.1"/>
    </source>
</evidence>
<keyword evidence="2" id="KW-1134">Transmembrane beta strand</keyword>
<evidence type="ECO:0000256" key="2">
    <source>
        <dbReference type="ARBA" id="ARBA00022452"/>
    </source>
</evidence>
<sequence length="503" mass="54004">MRGTPRQHAPGPGSDVSEEPRASRPWRAPCAAALCGLVLTSWSPPASARGVSSSSPPPLSLEEVLASTASHFPLIEAARLEAEAARMELLAAQGGFDPELKARATAFPVGPYPYTRLEATLQQPTPYHGATVFGGWRRGDGKIPEYYGNLETLSAGELRAGVTVPLWRNGPVDRRRATLERARLGHTAAEHSVRQAALDASRNAAHRYWDWVAAGRRKAIAGELLEFARARDTQLAKRVRKGDLAALELTDNQRALAQRESQVVAAERLLKQAALELALFLRDADGNPVPVLPERLPADFPALDAPPPAAEPLGDMLARRPDVSRLEAQAAQQRVEARFAANQQAPLIDVTVAAAQDLGSGPERLRKTELEVGVVLDVPLLNRAARGRDGSTRASVARVEAQLRLQRERAAVEVGDARAALDAAGSRVLLARTEAAAARELAQGERTRLRHGDSSLLLVNLREQTAAEAQVREVDALAEYFKAAATLRAALALPVATVTTPGR</sequence>
<evidence type="ECO:0000256" key="5">
    <source>
        <dbReference type="ARBA" id="ARBA00023237"/>
    </source>
</evidence>
<keyword evidence="4" id="KW-0472">Membrane</keyword>
<keyword evidence="5" id="KW-0998">Cell outer membrane</keyword>
<evidence type="ECO:0000256" key="4">
    <source>
        <dbReference type="ARBA" id="ARBA00023136"/>
    </source>
</evidence>
<evidence type="ECO:0000256" key="1">
    <source>
        <dbReference type="ARBA" id="ARBA00004442"/>
    </source>
</evidence>
<dbReference type="GO" id="GO:0009279">
    <property type="term" value="C:cell outer membrane"/>
    <property type="evidence" value="ECO:0007669"/>
    <property type="project" value="UniProtKB-SubCell"/>
</dbReference>
<dbReference type="SUPFAM" id="SSF56954">
    <property type="entry name" value="Outer membrane efflux proteins (OEP)"/>
    <property type="match status" value="1"/>
</dbReference>
<dbReference type="Gene3D" id="1.20.1600.10">
    <property type="entry name" value="Outer membrane efflux proteins (OEP)"/>
    <property type="match status" value="1"/>
</dbReference>
<evidence type="ECO:0000256" key="6">
    <source>
        <dbReference type="SAM" id="MobiDB-lite"/>
    </source>
</evidence>
<accession>A0A7Y4JU47</accession>
<dbReference type="PANTHER" id="PTHR30026">
    <property type="entry name" value="OUTER MEMBRANE PROTEIN TOLC"/>
    <property type="match status" value="1"/>
</dbReference>
<evidence type="ECO:0000256" key="3">
    <source>
        <dbReference type="ARBA" id="ARBA00022692"/>
    </source>
</evidence>